<accession>A0A974CV87</accession>
<name>A0A974CV87_XENLA</name>
<dbReference type="AlphaFoldDB" id="A0A974CV87"/>
<protein>
    <submittedName>
        <fullName evidence="1">Uncharacterized protein</fullName>
    </submittedName>
</protein>
<sequence length="66" mass="7755">MLTLNIKRFIKDTLVSRKSAVSFSVWLYNLMVVFPQCFSTKYKLQIEMRCDAAEKKYTCPSRSILL</sequence>
<dbReference type="EMBL" id="CM004474">
    <property type="protein sequence ID" value="OCT79425.1"/>
    <property type="molecule type" value="Genomic_DNA"/>
</dbReference>
<gene>
    <name evidence="1" type="ORF">XELAEV_18026234mg</name>
</gene>
<reference evidence="2" key="1">
    <citation type="journal article" date="2016" name="Nature">
        <title>Genome evolution in the allotetraploid frog Xenopus laevis.</title>
        <authorList>
            <person name="Session A.M."/>
            <person name="Uno Y."/>
            <person name="Kwon T."/>
            <person name="Chapman J.A."/>
            <person name="Toyoda A."/>
            <person name="Takahashi S."/>
            <person name="Fukui A."/>
            <person name="Hikosaka A."/>
            <person name="Suzuki A."/>
            <person name="Kondo M."/>
            <person name="van Heeringen S.J."/>
            <person name="Quigley I."/>
            <person name="Heinz S."/>
            <person name="Ogino H."/>
            <person name="Ochi H."/>
            <person name="Hellsten U."/>
            <person name="Lyons J.B."/>
            <person name="Simakov O."/>
            <person name="Putnam N."/>
            <person name="Stites J."/>
            <person name="Kuroki Y."/>
            <person name="Tanaka T."/>
            <person name="Michiue T."/>
            <person name="Watanabe M."/>
            <person name="Bogdanovic O."/>
            <person name="Lister R."/>
            <person name="Georgiou G."/>
            <person name="Paranjpe S.S."/>
            <person name="van Kruijsbergen I."/>
            <person name="Shu S."/>
            <person name="Carlson J."/>
            <person name="Kinoshita T."/>
            <person name="Ohta Y."/>
            <person name="Mawaribuchi S."/>
            <person name="Jenkins J."/>
            <person name="Grimwood J."/>
            <person name="Schmutz J."/>
            <person name="Mitros T."/>
            <person name="Mozaffari S.V."/>
            <person name="Suzuki Y."/>
            <person name="Haramoto Y."/>
            <person name="Yamamoto T.S."/>
            <person name="Takagi C."/>
            <person name="Heald R."/>
            <person name="Miller K."/>
            <person name="Haudenschild C."/>
            <person name="Kitzman J."/>
            <person name="Nakayama T."/>
            <person name="Izutsu Y."/>
            <person name="Robert J."/>
            <person name="Fortriede J."/>
            <person name="Burns K."/>
            <person name="Lotay V."/>
            <person name="Karimi K."/>
            <person name="Yasuoka Y."/>
            <person name="Dichmann D.S."/>
            <person name="Flajnik M.F."/>
            <person name="Houston D.W."/>
            <person name="Shendure J."/>
            <person name="DuPasquier L."/>
            <person name="Vize P.D."/>
            <person name="Zorn A.M."/>
            <person name="Ito M."/>
            <person name="Marcotte E.M."/>
            <person name="Wallingford J.B."/>
            <person name="Ito Y."/>
            <person name="Asashima M."/>
            <person name="Ueno N."/>
            <person name="Matsuda Y."/>
            <person name="Veenstra G.J."/>
            <person name="Fujiyama A."/>
            <person name="Harland R.M."/>
            <person name="Taira M."/>
            <person name="Rokhsar D.S."/>
        </authorList>
    </citation>
    <scope>NUCLEOTIDE SEQUENCE [LARGE SCALE GENOMIC DNA]</scope>
    <source>
        <strain evidence="2">J</strain>
    </source>
</reference>
<evidence type="ECO:0000313" key="2">
    <source>
        <dbReference type="Proteomes" id="UP000694892"/>
    </source>
</evidence>
<dbReference type="Proteomes" id="UP000694892">
    <property type="component" value="Chromosome 5L"/>
</dbReference>
<evidence type="ECO:0000313" key="1">
    <source>
        <dbReference type="EMBL" id="OCT79425.1"/>
    </source>
</evidence>
<proteinExistence type="predicted"/>
<organism evidence="1 2">
    <name type="scientific">Xenopus laevis</name>
    <name type="common">African clawed frog</name>
    <dbReference type="NCBI Taxonomy" id="8355"/>
    <lineage>
        <taxon>Eukaryota</taxon>
        <taxon>Metazoa</taxon>
        <taxon>Chordata</taxon>
        <taxon>Craniata</taxon>
        <taxon>Vertebrata</taxon>
        <taxon>Euteleostomi</taxon>
        <taxon>Amphibia</taxon>
        <taxon>Batrachia</taxon>
        <taxon>Anura</taxon>
        <taxon>Pipoidea</taxon>
        <taxon>Pipidae</taxon>
        <taxon>Xenopodinae</taxon>
        <taxon>Xenopus</taxon>
        <taxon>Xenopus</taxon>
    </lineage>
</organism>